<sequence>MVGAMRKYPGIHTQNRGLSAHRTKVSQTSAKGAAGSSAETGDRTTIARAIKAKRAVYCATICGYNGNVFGC</sequence>
<evidence type="ECO:0000313" key="2">
    <source>
        <dbReference type="EMBL" id="CBI01623.1"/>
    </source>
</evidence>
<name>E6Q363_9ZZZZ</name>
<protein>
    <submittedName>
        <fullName evidence="2">Uncharacterized protein</fullName>
    </submittedName>
</protein>
<feature type="region of interest" description="Disordered" evidence="1">
    <location>
        <begin position="1"/>
        <end position="38"/>
    </location>
</feature>
<dbReference type="AlphaFoldDB" id="E6Q363"/>
<reference evidence="2" key="1">
    <citation type="submission" date="2009-10" db="EMBL/GenBank/DDBJ databases">
        <title>Diversity of trophic interactions inside an arsenic-rich microbial ecosystem.</title>
        <authorList>
            <person name="Bertin P.N."/>
            <person name="Heinrich-Salmeron A."/>
            <person name="Pelletier E."/>
            <person name="Goulhen-Chollet F."/>
            <person name="Arsene-Ploetze F."/>
            <person name="Gallien S."/>
            <person name="Calteau A."/>
            <person name="Vallenet D."/>
            <person name="Casiot C."/>
            <person name="Chane-Woon-Ming B."/>
            <person name="Giloteaux L."/>
            <person name="Barakat M."/>
            <person name="Bonnefoy V."/>
            <person name="Bruneel O."/>
            <person name="Chandler M."/>
            <person name="Cleiss J."/>
            <person name="Duran R."/>
            <person name="Elbaz-Poulichet F."/>
            <person name="Fonknechten N."/>
            <person name="Lauga B."/>
            <person name="Mornico D."/>
            <person name="Ortet P."/>
            <person name="Schaeffer C."/>
            <person name="Siguier P."/>
            <person name="Alexander Thil Smith A."/>
            <person name="Van Dorsselaer A."/>
            <person name="Weissenbach J."/>
            <person name="Medigue C."/>
            <person name="Le Paslier D."/>
        </authorList>
    </citation>
    <scope>NUCLEOTIDE SEQUENCE</scope>
</reference>
<gene>
    <name evidence="2" type="ORF">CARN4_1944</name>
</gene>
<dbReference type="EMBL" id="CABO01000019">
    <property type="protein sequence ID" value="CBI01623.1"/>
    <property type="molecule type" value="Genomic_DNA"/>
</dbReference>
<proteinExistence type="predicted"/>
<comment type="caution">
    <text evidence="2">The sequence shown here is derived from an EMBL/GenBank/DDBJ whole genome shotgun (WGS) entry which is preliminary data.</text>
</comment>
<evidence type="ECO:0000256" key="1">
    <source>
        <dbReference type="SAM" id="MobiDB-lite"/>
    </source>
</evidence>
<organism evidence="2">
    <name type="scientific">mine drainage metagenome</name>
    <dbReference type="NCBI Taxonomy" id="410659"/>
    <lineage>
        <taxon>unclassified sequences</taxon>
        <taxon>metagenomes</taxon>
        <taxon>ecological metagenomes</taxon>
    </lineage>
</organism>
<accession>E6Q363</accession>